<evidence type="ECO:0000313" key="1">
    <source>
        <dbReference type="EMBL" id="QRD01901.1"/>
    </source>
</evidence>
<protein>
    <submittedName>
        <fullName evidence="1">Uncharacterized protein</fullName>
    </submittedName>
</protein>
<reference evidence="2" key="1">
    <citation type="journal article" date="2021" name="BMC Genomics">
        <title>Chromosome-level genome assembly and manually-curated proteome of model necrotroph Parastagonospora nodorum Sn15 reveals a genome-wide trove of candidate effector homologs, and redundancy of virulence-related functions within an accessory chromosome.</title>
        <authorList>
            <person name="Bertazzoni S."/>
            <person name="Jones D.A.B."/>
            <person name="Phan H.T."/>
            <person name="Tan K.-C."/>
            <person name="Hane J.K."/>
        </authorList>
    </citation>
    <scope>NUCLEOTIDE SEQUENCE [LARGE SCALE GENOMIC DNA]</scope>
    <source>
        <strain evidence="2">SN15 / ATCC MYA-4574 / FGSC 10173)</strain>
    </source>
</reference>
<name>A0A7U2FFD7_PHANO</name>
<dbReference type="EMBL" id="CP069035">
    <property type="protein sequence ID" value="QRD01901.1"/>
    <property type="molecule type" value="Genomic_DNA"/>
</dbReference>
<sequence>MQEPNTKSWNTFRNKSCYRRLIVTSQCLRCCCDALWNNAQRSAFADSTLGGTIRDMEAERTRLRFCRPRHSRPWKNFAHPSRTEHFRNRYLAAPRTPIYDDSSSWLYKRR</sequence>
<dbReference type="AlphaFoldDB" id="A0A7U2FFD7"/>
<proteinExistence type="predicted"/>
<keyword evidence="2" id="KW-1185">Reference proteome</keyword>
<accession>A0A7U2FFD7</accession>
<dbReference type="VEuPathDB" id="FungiDB:JI435_417350"/>
<organism evidence="1 2">
    <name type="scientific">Phaeosphaeria nodorum (strain SN15 / ATCC MYA-4574 / FGSC 10173)</name>
    <name type="common">Glume blotch fungus</name>
    <name type="synonym">Parastagonospora nodorum</name>
    <dbReference type="NCBI Taxonomy" id="321614"/>
    <lineage>
        <taxon>Eukaryota</taxon>
        <taxon>Fungi</taxon>
        <taxon>Dikarya</taxon>
        <taxon>Ascomycota</taxon>
        <taxon>Pezizomycotina</taxon>
        <taxon>Dothideomycetes</taxon>
        <taxon>Pleosporomycetidae</taxon>
        <taxon>Pleosporales</taxon>
        <taxon>Pleosporineae</taxon>
        <taxon>Phaeosphaeriaceae</taxon>
        <taxon>Parastagonospora</taxon>
    </lineage>
</organism>
<gene>
    <name evidence="1" type="ORF">JI435_417350</name>
</gene>
<evidence type="ECO:0000313" key="2">
    <source>
        <dbReference type="Proteomes" id="UP000663193"/>
    </source>
</evidence>
<dbReference type="Proteomes" id="UP000663193">
    <property type="component" value="Chromosome 13"/>
</dbReference>